<feature type="chain" id="PRO_5045534952" evidence="1">
    <location>
        <begin position="20"/>
        <end position="320"/>
    </location>
</feature>
<feature type="domain" description="Serine aminopeptidase S33" evidence="2">
    <location>
        <begin position="79"/>
        <end position="173"/>
    </location>
</feature>
<dbReference type="GO" id="GO:0016787">
    <property type="term" value="F:hydrolase activity"/>
    <property type="evidence" value="ECO:0007669"/>
    <property type="project" value="UniProtKB-KW"/>
</dbReference>
<feature type="signal peptide" evidence="1">
    <location>
        <begin position="1"/>
        <end position="19"/>
    </location>
</feature>
<comment type="caution">
    <text evidence="3">The sequence shown here is derived from an EMBL/GenBank/DDBJ whole genome shotgun (WGS) entry which is preliminary data.</text>
</comment>
<evidence type="ECO:0000256" key="1">
    <source>
        <dbReference type="SAM" id="SignalP"/>
    </source>
</evidence>
<accession>A0ABV9L2F7</accession>
<dbReference type="PANTHER" id="PTHR43265">
    <property type="entry name" value="ESTERASE ESTD"/>
    <property type="match status" value="1"/>
</dbReference>
<proteinExistence type="predicted"/>
<dbReference type="Pfam" id="PF12146">
    <property type="entry name" value="Hydrolase_4"/>
    <property type="match status" value="1"/>
</dbReference>
<evidence type="ECO:0000259" key="2">
    <source>
        <dbReference type="Pfam" id="PF12146"/>
    </source>
</evidence>
<dbReference type="PANTHER" id="PTHR43265:SF1">
    <property type="entry name" value="ESTERASE ESTD"/>
    <property type="match status" value="1"/>
</dbReference>
<keyword evidence="1" id="KW-0732">Signal</keyword>
<dbReference type="Proteomes" id="UP001596023">
    <property type="component" value="Unassembled WGS sequence"/>
</dbReference>
<dbReference type="InterPro" id="IPR022742">
    <property type="entry name" value="Hydrolase_4"/>
</dbReference>
<dbReference type="SUPFAM" id="SSF53474">
    <property type="entry name" value="alpha/beta-Hydrolases"/>
    <property type="match status" value="1"/>
</dbReference>
<protein>
    <submittedName>
        <fullName evidence="3">Alpha/beta hydrolase family protein</fullName>
        <ecNumber evidence="3">3.4.-.-</ecNumber>
    </submittedName>
</protein>
<dbReference type="EC" id="3.4.-.-" evidence="3"/>
<gene>
    <name evidence="3" type="ORF">ACFO6W_23785</name>
</gene>
<dbReference type="Gene3D" id="3.40.50.1820">
    <property type="entry name" value="alpha/beta hydrolase"/>
    <property type="match status" value="1"/>
</dbReference>
<keyword evidence="4" id="KW-1185">Reference proteome</keyword>
<evidence type="ECO:0000313" key="3">
    <source>
        <dbReference type="EMBL" id="MFC4676707.1"/>
    </source>
</evidence>
<dbReference type="EMBL" id="JBHSGN010000156">
    <property type="protein sequence ID" value="MFC4676707.1"/>
    <property type="molecule type" value="Genomic_DNA"/>
</dbReference>
<organism evidence="3 4">
    <name type="scientific">Dysgonomonas termitidis</name>
    <dbReference type="NCBI Taxonomy" id="1516126"/>
    <lineage>
        <taxon>Bacteria</taxon>
        <taxon>Pseudomonadati</taxon>
        <taxon>Bacteroidota</taxon>
        <taxon>Bacteroidia</taxon>
        <taxon>Bacteroidales</taxon>
        <taxon>Dysgonomonadaceae</taxon>
        <taxon>Dysgonomonas</taxon>
    </lineage>
</organism>
<dbReference type="InterPro" id="IPR029058">
    <property type="entry name" value="AB_hydrolase_fold"/>
</dbReference>
<evidence type="ECO:0000313" key="4">
    <source>
        <dbReference type="Proteomes" id="UP001596023"/>
    </source>
</evidence>
<dbReference type="InterPro" id="IPR053145">
    <property type="entry name" value="AB_hydrolase_Est10"/>
</dbReference>
<dbReference type="RefSeq" id="WP_380001199.1">
    <property type="nucleotide sequence ID" value="NZ_JBHSGN010000156.1"/>
</dbReference>
<sequence>MKKVYISLLFCMLSVSISAQLLVTEEPAILKTGTGDIYGTLKVPVNNRPIPVALIIAGSGPTDRNGNQPQMKNNSLKMLSDGLYYNNIATLCFDKRGIAESKDAGQNESDLRFDDYIKDVQDWIDYLAKDKRFSDIVIIGHSEGSLLGMIAARNNKKASKYISVAGVGEPAANILKEQLSKQMVAQPQVVKDMIFSYIDKLDKGEIIADVPASLNMLFRPSVQPYMISWFKYNPQAEISGLEIPVLILQGTTDIQVTVKQAELLAEANKKARKVIIDKMDHVMKNSETTDQQTQIKDSYTNPDKPVIPEVIKRIADFIKE</sequence>
<keyword evidence="3" id="KW-0378">Hydrolase</keyword>
<reference evidence="4" key="1">
    <citation type="journal article" date="2019" name="Int. J. Syst. Evol. Microbiol.">
        <title>The Global Catalogue of Microorganisms (GCM) 10K type strain sequencing project: providing services to taxonomists for standard genome sequencing and annotation.</title>
        <authorList>
            <consortium name="The Broad Institute Genomics Platform"/>
            <consortium name="The Broad Institute Genome Sequencing Center for Infectious Disease"/>
            <person name="Wu L."/>
            <person name="Ma J."/>
        </authorList>
    </citation>
    <scope>NUCLEOTIDE SEQUENCE [LARGE SCALE GENOMIC DNA]</scope>
    <source>
        <strain evidence="4">CCUG 66188</strain>
    </source>
</reference>
<name>A0ABV9L2F7_9BACT</name>